<dbReference type="EMBL" id="JAVIIV010000014">
    <property type="protein sequence ID" value="MDX8487644.1"/>
    <property type="molecule type" value="Genomic_DNA"/>
</dbReference>
<evidence type="ECO:0000313" key="1">
    <source>
        <dbReference type="EMBL" id="MDX8487644.1"/>
    </source>
</evidence>
<keyword evidence="2" id="KW-1185">Reference proteome</keyword>
<dbReference type="RefSeq" id="WP_320297876.1">
    <property type="nucleotide sequence ID" value="NZ_JAVIIU010000013.1"/>
</dbReference>
<proteinExistence type="predicted"/>
<dbReference type="Proteomes" id="UP001280156">
    <property type="component" value="Unassembled WGS sequence"/>
</dbReference>
<name>A0ABU4YP02_9HYPH</name>
<comment type="caution">
    <text evidence="1">The sequence shown here is derived from an EMBL/GenBank/DDBJ whole genome shotgun (WGS) entry which is preliminary data.</text>
</comment>
<evidence type="ECO:0000313" key="2">
    <source>
        <dbReference type="Proteomes" id="UP001280156"/>
    </source>
</evidence>
<sequence length="62" mass="6944">MVLAITENIREVGLPLYLMPARLEIAASGNGAKRLLSGRLMSRGNAGRSILLKRQNHHHRWV</sequence>
<protein>
    <submittedName>
        <fullName evidence="1">Uncharacterized protein</fullName>
    </submittedName>
</protein>
<reference evidence="1 2" key="1">
    <citation type="submission" date="2023-08" db="EMBL/GenBank/DDBJ databases">
        <title>Implementing the SeqCode for naming new Mesorhizobium species isolated from Vachellia karroo root nodules.</title>
        <authorList>
            <person name="Van Lill M."/>
        </authorList>
    </citation>
    <scope>NUCLEOTIDE SEQUENCE [LARGE SCALE GENOMIC DNA]</scope>
    <source>
        <strain evidence="1 2">VK2B</strain>
    </source>
</reference>
<organism evidence="1 2">
    <name type="scientific">Mesorhizobium humile</name>
    <dbReference type="NCBI Taxonomy" id="3072313"/>
    <lineage>
        <taxon>Bacteria</taxon>
        <taxon>Pseudomonadati</taxon>
        <taxon>Pseudomonadota</taxon>
        <taxon>Alphaproteobacteria</taxon>
        <taxon>Hyphomicrobiales</taxon>
        <taxon>Phyllobacteriaceae</taxon>
        <taxon>Mesorhizobium</taxon>
    </lineage>
</organism>
<accession>A0ABU4YP02</accession>
<gene>
    <name evidence="1" type="ORF">RFM52_20830</name>
</gene>